<dbReference type="Gene3D" id="3.40.47.10">
    <property type="match status" value="2"/>
</dbReference>
<dbReference type="PROSITE" id="PS00098">
    <property type="entry name" value="THIOLASE_1"/>
    <property type="match status" value="1"/>
</dbReference>
<dbReference type="EC" id="2.3.1.9" evidence="2"/>
<dbReference type="InterPro" id="IPR020617">
    <property type="entry name" value="Thiolase_C"/>
</dbReference>
<dbReference type="PANTHER" id="PTHR18919:SF107">
    <property type="entry name" value="ACETYL-COA ACETYLTRANSFERASE, CYTOSOLIC"/>
    <property type="match status" value="1"/>
</dbReference>
<dbReference type="Pfam" id="PF00108">
    <property type="entry name" value="Thiolase_N"/>
    <property type="match status" value="1"/>
</dbReference>
<dbReference type="InterPro" id="IPR002155">
    <property type="entry name" value="Thiolase"/>
</dbReference>
<name>A0A511V701_9BACL</name>
<dbReference type="FunFam" id="3.40.47.10:FF:000010">
    <property type="entry name" value="Acetyl-CoA acetyltransferase (Thiolase)"/>
    <property type="match status" value="1"/>
</dbReference>
<dbReference type="Proteomes" id="UP000321157">
    <property type="component" value="Unassembled WGS sequence"/>
</dbReference>
<evidence type="ECO:0000256" key="3">
    <source>
        <dbReference type="ARBA" id="ARBA00022679"/>
    </source>
</evidence>
<dbReference type="RefSeq" id="WP_146810013.1">
    <property type="nucleotide sequence ID" value="NZ_BJXX01000097.1"/>
</dbReference>
<evidence type="ECO:0000256" key="7">
    <source>
        <dbReference type="RuleBase" id="RU003557"/>
    </source>
</evidence>
<dbReference type="InterPro" id="IPR016039">
    <property type="entry name" value="Thiolase-like"/>
</dbReference>
<sequence>MRDVYIVSAARTPIGRFGGSLQPLTSSELGAIAFEAAVQRAGIDTGQIDEAIIGNVFQAGGKGNPARQAAIKAGLPETVPAMTVNKQCASGMRAISLAYQQILAGEAEAILAGGTESMSNVPHLVLDGRWGKKMGALMTVDGLLYDGLHCALEGYHMGVTAENLVAQYGISREEQDAFALESQRKARRAIDDGRFTKEIVPVQIKTKKGIQVVDTDEHPQDTSLELLGKLRPAFVKENGSVTAGNASGLNDGAAAVLVVSEDKVKEWGLTPLAKIRAVASAAVPPSIMGIGPVPSTKKALEKAGLSIGDVDLIELNEAFAAQALAVMRDLDIPEEKLNVNGGAIALGHPVGCSGARIVVTLIHELIRQNKSIGLATLCVGGGQGTSLIIERV</sequence>
<keyword evidence="4 7" id="KW-0012">Acyltransferase</keyword>
<organism evidence="10 11">
    <name type="scientific">Aneurinibacillus danicus</name>
    <dbReference type="NCBI Taxonomy" id="267746"/>
    <lineage>
        <taxon>Bacteria</taxon>
        <taxon>Bacillati</taxon>
        <taxon>Bacillota</taxon>
        <taxon>Bacilli</taxon>
        <taxon>Bacillales</taxon>
        <taxon>Paenibacillaceae</taxon>
        <taxon>Aneurinibacillus group</taxon>
        <taxon>Aneurinibacillus</taxon>
    </lineage>
</organism>
<accession>A0A511V701</accession>
<feature type="active site" description="Acyl-thioester intermediate" evidence="6">
    <location>
        <position position="88"/>
    </location>
</feature>
<dbReference type="PANTHER" id="PTHR18919">
    <property type="entry name" value="ACETYL-COA C-ACYLTRANSFERASE"/>
    <property type="match status" value="1"/>
</dbReference>
<proteinExistence type="inferred from homology"/>
<comment type="caution">
    <text evidence="10">The sequence shown here is derived from an EMBL/GenBank/DDBJ whole genome shotgun (WGS) entry which is preliminary data.</text>
</comment>
<feature type="domain" description="Thiolase N-terminal" evidence="8">
    <location>
        <begin position="4"/>
        <end position="262"/>
    </location>
</feature>
<dbReference type="Pfam" id="PF02803">
    <property type="entry name" value="Thiolase_C"/>
    <property type="match status" value="1"/>
</dbReference>
<evidence type="ECO:0000313" key="10">
    <source>
        <dbReference type="EMBL" id="GEN34745.1"/>
    </source>
</evidence>
<protein>
    <recommendedName>
        <fullName evidence="2">acetyl-CoA C-acetyltransferase</fullName>
        <ecNumber evidence="2">2.3.1.9</ecNumber>
    </recommendedName>
    <alternativeName>
        <fullName evidence="5">Acetoacetyl-CoA thiolase</fullName>
    </alternativeName>
</protein>
<dbReference type="PIRSF" id="PIRSF000429">
    <property type="entry name" value="Ac-CoA_Ac_transf"/>
    <property type="match status" value="1"/>
</dbReference>
<dbReference type="CDD" id="cd00751">
    <property type="entry name" value="thiolase"/>
    <property type="match status" value="1"/>
</dbReference>
<feature type="active site" description="Proton acceptor" evidence="6">
    <location>
        <position position="378"/>
    </location>
</feature>
<dbReference type="EMBL" id="BJXX01000097">
    <property type="protein sequence ID" value="GEN34745.1"/>
    <property type="molecule type" value="Genomic_DNA"/>
</dbReference>
<evidence type="ECO:0000313" key="11">
    <source>
        <dbReference type="Proteomes" id="UP000321157"/>
    </source>
</evidence>
<dbReference type="NCBIfam" id="TIGR01930">
    <property type="entry name" value="AcCoA-C-Actrans"/>
    <property type="match status" value="1"/>
</dbReference>
<dbReference type="InterPro" id="IPR020613">
    <property type="entry name" value="Thiolase_CS"/>
</dbReference>
<dbReference type="InterPro" id="IPR020610">
    <property type="entry name" value="Thiolase_AS"/>
</dbReference>
<keyword evidence="3 7" id="KW-0808">Transferase</keyword>
<comment type="similarity">
    <text evidence="1 7">Belongs to the thiolase-like superfamily. Thiolase family.</text>
</comment>
<keyword evidence="11" id="KW-1185">Reference proteome</keyword>
<dbReference type="AlphaFoldDB" id="A0A511V701"/>
<evidence type="ECO:0000259" key="9">
    <source>
        <dbReference type="Pfam" id="PF02803"/>
    </source>
</evidence>
<dbReference type="InterPro" id="IPR020616">
    <property type="entry name" value="Thiolase_N"/>
</dbReference>
<reference evidence="10 11" key="1">
    <citation type="submission" date="2019-07" db="EMBL/GenBank/DDBJ databases">
        <title>Whole genome shotgun sequence of Aneurinibacillus danicus NBRC 102444.</title>
        <authorList>
            <person name="Hosoyama A."/>
            <person name="Uohara A."/>
            <person name="Ohji S."/>
            <person name="Ichikawa N."/>
        </authorList>
    </citation>
    <scope>NUCLEOTIDE SEQUENCE [LARGE SCALE GENOMIC DNA]</scope>
    <source>
        <strain evidence="10 11">NBRC 102444</strain>
    </source>
</reference>
<dbReference type="PROSITE" id="PS00737">
    <property type="entry name" value="THIOLASE_2"/>
    <property type="match status" value="1"/>
</dbReference>
<evidence type="ECO:0000256" key="5">
    <source>
        <dbReference type="ARBA" id="ARBA00030755"/>
    </source>
</evidence>
<evidence type="ECO:0000256" key="2">
    <source>
        <dbReference type="ARBA" id="ARBA00012705"/>
    </source>
</evidence>
<evidence type="ECO:0000259" key="8">
    <source>
        <dbReference type="Pfam" id="PF00108"/>
    </source>
</evidence>
<dbReference type="SUPFAM" id="SSF53901">
    <property type="entry name" value="Thiolase-like"/>
    <property type="match status" value="2"/>
</dbReference>
<dbReference type="PROSITE" id="PS00099">
    <property type="entry name" value="THIOLASE_3"/>
    <property type="match status" value="1"/>
</dbReference>
<dbReference type="InterPro" id="IPR020615">
    <property type="entry name" value="Thiolase_acyl_enz_int_AS"/>
</dbReference>
<feature type="domain" description="Thiolase C-terminal" evidence="9">
    <location>
        <begin position="269"/>
        <end position="391"/>
    </location>
</feature>
<evidence type="ECO:0000256" key="6">
    <source>
        <dbReference type="PIRSR" id="PIRSR000429-1"/>
    </source>
</evidence>
<gene>
    <name evidence="10" type="primary">thl</name>
    <name evidence="10" type="ORF">ADA01nite_22050</name>
</gene>
<feature type="active site" description="Proton acceptor" evidence="6">
    <location>
        <position position="348"/>
    </location>
</feature>
<dbReference type="OrthoDB" id="9764892at2"/>
<dbReference type="GO" id="GO:0003985">
    <property type="term" value="F:acetyl-CoA C-acetyltransferase activity"/>
    <property type="evidence" value="ECO:0007669"/>
    <property type="project" value="UniProtKB-EC"/>
</dbReference>
<evidence type="ECO:0000256" key="4">
    <source>
        <dbReference type="ARBA" id="ARBA00023315"/>
    </source>
</evidence>
<evidence type="ECO:0000256" key="1">
    <source>
        <dbReference type="ARBA" id="ARBA00010982"/>
    </source>
</evidence>